<evidence type="ECO:0000313" key="2">
    <source>
        <dbReference type="WBParaSite" id="PS1159_v2.g17409.t1"/>
    </source>
</evidence>
<organism evidence="1 2">
    <name type="scientific">Panagrolaimus sp. PS1159</name>
    <dbReference type="NCBI Taxonomy" id="55785"/>
    <lineage>
        <taxon>Eukaryota</taxon>
        <taxon>Metazoa</taxon>
        <taxon>Ecdysozoa</taxon>
        <taxon>Nematoda</taxon>
        <taxon>Chromadorea</taxon>
        <taxon>Rhabditida</taxon>
        <taxon>Tylenchina</taxon>
        <taxon>Panagrolaimomorpha</taxon>
        <taxon>Panagrolaimoidea</taxon>
        <taxon>Panagrolaimidae</taxon>
        <taxon>Panagrolaimus</taxon>
    </lineage>
</organism>
<accession>A0AC35FJ54</accession>
<dbReference type="WBParaSite" id="PS1159_v2.g17409.t1">
    <property type="protein sequence ID" value="PS1159_v2.g17409.t1"/>
    <property type="gene ID" value="PS1159_v2.g17409"/>
</dbReference>
<protein>
    <submittedName>
        <fullName evidence="2">Uncharacterized protein</fullName>
    </submittedName>
</protein>
<reference evidence="2" key="1">
    <citation type="submission" date="2022-11" db="UniProtKB">
        <authorList>
            <consortium name="WormBaseParasite"/>
        </authorList>
    </citation>
    <scope>IDENTIFICATION</scope>
</reference>
<proteinExistence type="predicted"/>
<dbReference type="Proteomes" id="UP000887580">
    <property type="component" value="Unplaced"/>
</dbReference>
<name>A0AC35FJ54_9BILA</name>
<sequence>MFRSIIRLGPKFIKTKNYVFEDKASVRKDYAKTWFICACSFTVGSVILVNFAVPTPDIQFDIKYLTSPDFKQFVDSKDGLIIRSKQLTNAVRAYYRDEEDAKFYTTQLDYRSSFTEEP</sequence>
<evidence type="ECO:0000313" key="1">
    <source>
        <dbReference type="Proteomes" id="UP000887580"/>
    </source>
</evidence>